<keyword evidence="2" id="KW-1185">Reference proteome</keyword>
<sequence length="115" mass="12805">MIDSCSECPIITYEIVKKLDFEKDKSLLNITDKVVSDIVKQVLANLDISQRNRTLSEAKRKKTIFNNTASESLSESGSSSESSYDNEDFTIDMNLLNYLTPSLPGSPIHPDDIAC</sequence>
<comment type="caution">
    <text evidence="1">The sequence shown here is derived from an EMBL/GenBank/DDBJ whole genome shotgun (WGS) entry which is preliminary data.</text>
</comment>
<dbReference type="AlphaFoldDB" id="A0A9N9HZN9"/>
<protein>
    <submittedName>
        <fullName evidence="1">14137_t:CDS:1</fullName>
    </submittedName>
</protein>
<evidence type="ECO:0000313" key="2">
    <source>
        <dbReference type="Proteomes" id="UP000789759"/>
    </source>
</evidence>
<proteinExistence type="predicted"/>
<accession>A0A9N9HZN9</accession>
<organism evidence="1 2">
    <name type="scientific">Cetraspora pellucida</name>
    <dbReference type="NCBI Taxonomy" id="1433469"/>
    <lineage>
        <taxon>Eukaryota</taxon>
        <taxon>Fungi</taxon>
        <taxon>Fungi incertae sedis</taxon>
        <taxon>Mucoromycota</taxon>
        <taxon>Glomeromycotina</taxon>
        <taxon>Glomeromycetes</taxon>
        <taxon>Diversisporales</taxon>
        <taxon>Gigasporaceae</taxon>
        <taxon>Cetraspora</taxon>
    </lineage>
</organism>
<name>A0A9N9HZN9_9GLOM</name>
<dbReference type="Proteomes" id="UP000789759">
    <property type="component" value="Unassembled WGS sequence"/>
</dbReference>
<evidence type="ECO:0000313" key="1">
    <source>
        <dbReference type="EMBL" id="CAG8713967.1"/>
    </source>
</evidence>
<dbReference type="OrthoDB" id="2439754at2759"/>
<dbReference type="EMBL" id="CAJVQA010012140">
    <property type="protein sequence ID" value="CAG8713967.1"/>
    <property type="molecule type" value="Genomic_DNA"/>
</dbReference>
<reference evidence="1" key="1">
    <citation type="submission" date="2021-06" db="EMBL/GenBank/DDBJ databases">
        <authorList>
            <person name="Kallberg Y."/>
            <person name="Tangrot J."/>
            <person name="Rosling A."/>
        </authorList>
    </citation>
    <scope>NUCLEOTIDE SEQUENCE</scope>
    <source>
        <strain evidence="1">FL966</strain>
    </source>
</reference>
<gene>
    <name evidence="1" type="ORF">CPELLU_LOCUS12483</name>
</gene>